<evidence type="ECO:0000313" key="2">
    <source>
        <dbReference type="Proteomes" id="UP000009231"/>
    </source>
</evidence>
<dbReference type="STRING" id="868131.MSWAN_1492"/>
<dbReference type="HOGENOM" id="CLU_2476060_0_0_2"/>
<protein>
    <submittedName>
        <fullName evidence="1">Uncharacterized protein</fullName>
    </submittedName>
</protein>
<dbReference type="AlphaFoldDB" id="F6D7Y3"/>
<evidence type="ECO:0000313" key="1">
    <source>
        <dbReference type="EMBL" id="AEG18506.1"/>
    </source>
</evidence>
<keyword evidence="2" id="KW-1185">Reference proteome</keyword>
<dbReference type="OrthoDB" id="70051at2157"/>
<gene>
    <name evidence="1" type="ordered locus">MSWAN_1492</name>
</gene>
<sequence>MVSIEDIPPEVRWEIAAKSSASLAIGYSLAFRQVLNDKVVDKIEESIWAEGGKQVKDIADSLGLPSGNVQEIDETWENSFQHPHSWN</sequence>
<dbReference type="Proteomes" id="UP000009231">
    <property type="component" value="Chromosome"/>
</dbReference>
<dbReference type="eggNOG" id="arCOG08232">
    <property type="taxonomic scope" value="Archaea"/>
</dbReference>
<reference evidence="1 2" key="1">
    <citation type="journal article" date="2014" name="Int. J. Syst. Evol. Microbiol.">
        <title>Methanobacterium paludis sp. nov. and a novel strain of Methanobacterium lacus isolated from northern peatlands.</title>
        <authorList>
            <person name="Cadillo-Quiroz H."/>
            <person name="Brauer S.L."/>
            <person name="Goodson N."/>
            <person name="Yavitt J.B."/>
            <person name="Zinder S.H."/>
        </authorList>
    </citation>
    <scope>NUCLEOTIDE SEQUENCE [LARGE SCALE GENOMIC DNA]</scope>
    <source>
        <strain evidence="2">DSM 25820 / JCM 18151 / SWAN1</strain>
    </source>
</reference>
<proteinExistence type="predicted"/>
<dbReference type="GeneID" id="10668999"/>
<accession>F6D7Y3</accession>
<dbReference type="RefSeq" id="WP_013826006.1">
    <property type="nucleotide sequence ID" value="NC_015574.1"/>
</dbReference>
<name>F6D7Y3_METPW</name>
<organism evidence="1 2">
    <name type="scientific">Methanobacterium paludis (strain DSM 25820 / JCM 18151 / SWAN1)</name>
    <dbReference type="NCBI Taxonomy" id="868131"/>
    <lineage>
        <taxon>Archaea</taxon>
        <taxon>Methanobacteriati</taxon>
        <taxon>Methanobacteriota</taxon>
        <taxon>Methanomada group</taxon>
        <taxon>Methanobacteria</taxon>
        <taxon>Methanobacteriales</taxon>
        <taxon>Methanobacteriaceae</taxon>
        <taxon>Methanobacterium</taxon>
    </lineage>
</organism>
<dbReference type="EMBL" id="CP002772">
    <property type="protein sequence ID" value="AEG18506.1"/>
    <property type="molecule type" value="Genomic_DNA"/>
</dbReference>
<dbReference type="KEGG" id="mew:MSWAN_1492"/>